<dbReference type="EMBL" id="DVKS01000114">
    <property type="protein sequence ID" value="HIT41769.1"/>
    <property type="molecule type" value="Genomic_DNA"/>
</dbReference>
<protein>
    <submittedName>
        <fullName evidence="4">S-layer homology domain-containing protein</fullName>
    </submittedName>
</protein>
<reference evidence="4" key="2">
    <citation type="journal article" date="2021" name="PeerJ">
        <title>Extensive microbial diversity within the chicken gut microbiome revealed by metagenomics and culture.</title>
        <authorList>
            <person name="Gilroy R."/>
            <person name="Ravi A."/>
            <person name="Getino M."/>
            <person name="Pursley I."/>
            <person name="Horton D.L."/>
            <person name="Alikhan N.F."/>
            <person name="Baker D."/>
            <person name="Gharbi K."/>
            <person name="Hall N."/>
            <person name="Watson M."/>
            <person name="Adriaenssens E.M."/>
            <person name="Foster-Nyarko E."/>
            <person name="Jarju S."/>
            <person name="Secka A."/>
            <person name="Antonio M."/>
            <person name="Oren A."/>
            <person name="Chaudhuri R.R."/>
            <person name="La Ragione R."/>
            <person name="Hildebrand F."/>
            <person name="Pallen M.J."/>
        </authorList>
    </citation>
    <scope>NUCLEOTIDE SEQUENCE</scope>
    <source>
        <strain evidence="4">CHK123-3438</strain>
    </source>
</reference>
<reference evidence="4" key="1">
    <citation type="submission" date="2020-10" db="EMBL/GenBank/DDBJ databases">
        <authorList>
            <person name="Gilroy R."/>
        </authorList>
    </citation>
    <scope>NUCLEOTIDE SEQUENCE</scope>
    <source>
        <strain evidence="4">CHK123-3438</strain>
    </source>
</reference>
<gene>
    <name evidence="4" type="ORF">IAB60_06690</name>
</gene>
<evidence type="ECO:0000313" key="4">
    <source>
        <dbReference type="EMBL" id="HIT41769.1"/>
    </source>
</evidence>
<comment type="caution">
    <text evidence="4">The sequence shown here is derived from an EMBL/GenBank/DDBJ whole genome shotgun (WGS) entry which is preliminary data.</text>
</comment>
<feature type="signal peptide" evidence="2">
    <location>
        <begin position="1"/>
        <end position="19"/>
    </location>
</feature>
<feature type="domain" description="SLH" evidence="3">
    <location>
        <begin position="76"/>
        <end position="139"/>
    </location>
</feature>
<keyword evidence="1" id="KW-0677">Repeat</keyword>
<dbReference type="PROSITE" id="PS51272">
    <property type="entry name" value="SLH"/>
    <property type="match status" value="1"/>
</dbReference>
<evidence type="ECO:0000259" key="3">
    <source>
        <dbReference type="PROSITE" id="PS51272"/>
    </source>
</evidence>
<dbReference type="InterPro" id="IPR001119">
    <property type="entry name" value="SLH_dom"/>
</dbReference>
<evidence type="ECO:0000256" key="2">
    <source>
        <dbReference type="SAM" id="SignalP"/>
    </source>
</evidence>
<dbReference type="Pfam" id="PF00395">
    <property type="entry name" value="SLH"/>
    <property type="match status" value="1"/>
</dbReference>
<proteinExistence type="predicted"/>
<name>A0A9D1KFD1_9FIRM</name>
<accession>A0A9D1KFD1</accession>
<evidence type="ECO:0000313" key="5">
    <source>
        <dbReference type="Proteomes" id="UP000886860"/>
    </source>
</evidence>
<dbReference type="Proteomes" id="UP000886860">
    <property type="component" value="Unassembled WGS sequence"/>
</dbReference>
<sequence>MNSKQLVSSILIAATAASAYPMTAEASATYDMRERVVELTGILNPTDGSRYISRGEFATMLVKASEYRSTVSNVNAVSVFADVPVDSSYAPYIRIAARQGWMKGYLGGQFRPEEYVTLQDAAWAFLAILGYTNDDFTGDQNGSRIAMFNYLELNEELGNMGASEILTEDNCINLFYNLLKTEPKDSSTIYGSIFDLTLSSDDEISPLEMLDTTVKGPYLVNKRNTMSSQLPFDMDEASFFLDGEAVSRSSIRSIQDEYGYLVMYYNATSKTVWIYTEEGSDTTGNRVISGEVTNIYYTSSDVMTPTSITITGDDGETYECELTTSDLQFAFSIYGTVEVGDDVIVVCSGSTESEDGDTTYRVTDFLED</sequence>
<keyword evidence="2" id="KW-0732">Signal</keyword>
<evidence type="ECO:0000256" key="1">
    <source>
        <dbReference type="ARBA" id="ARBA00022737"/>
    </source>
</evidence>
<organism evidence="4 5">
    <name type="scientific">Candidatus Caccovicinus merdipullorum</name>
    <dbReference type="NCBI Taxonomy" id="2840724"/>
    <lineage>
        <taxon>Bacteria</taxon>
        <taxon>Bacillati</taxon>
        <taxon>Bacillota</taxon>
        <taxon>Clostridia</taxon>
        <taxon>Eubacteriales</taxon>
        <taxon>Candidatus Caccovicinus</taxon>
    </lineage>
</organism>
<feature type="chain" id="PRO_5039458606" evidence="2">
    <location>
        <begin position="20"/>
        <end position="368"/>
    </location>
</feature>
<dbReference type="AlphaFoldDB" id="A0A9D1KFD1"/>